<protein>
    <submittedName>
        <fullName evidence="5">Response regulator transcription factor</fullName>
    </submittedName>
</protein>
<dbReference type="PROSITE" id="PS50043">
    <property type="entry name" value="HTH_LUXR_2"/>
    <property type="match status" value="1"/>
</dbReference>
<dbReference type="PANTHER" id="PTHR44688:SF16">
    <property type="entry name" value="DNA-BINDING TRANSCRIPTIONAL ACTIVATOR DEVR_DOSR"/>
    <property type="match status" value="1"/>
</dbReference>
<dbReference type="CDD" id="cd06170">
    <property type="entry name" value="LuxR_C_like"/>
    <property type="match status" value="1"/>
</dbReference>
<feature type="domain" description="HTH luxR-type" evidence="4">
    <location>
        <begin position="160"/>
        <end position="225"/>
    </location>
</feature>
<name>A0ABU5RU48_9CYAN</name>
<dbReference type="Pfam" id="PF00196">
    <property type="entry name" value="GerE"/>
    <property type="match status" value="1"/>
</dbReference>
<evidence type="ECO:0000256" key="2">
    <source>
        <dbReference type="ARBA" id="ARBA00023125"/>
    </source>
</evidence>
<evidence type="ECO:0000313" key="6">
    <source>
        <dbReference type="Proteomes" id="UP001304461"/>
    </source>
</evidence>
<dbReference type="SUPFAM" id="SSF46894">
    <property type="entry name" value="C-terminal effector domain of the bipartite response regulators"/>
    <property type="match status" value="1"/>
</dbReference>
<reference evidence="5 6" key="1">
    <citation type="submission" date="2023-12" db="EMBL/GenBank/DDBJ databases">
        <title>Baltic Sea Cyanobacteria.</title>
        <authorList>
            <person name="Delbaje E."/>
            <person name="Fewer D.P."/>
            <person name="Shishido T.K."/>
        </authorList>
    </citation>
    <scope>NUCLEOTIDE SEQUENCE [LARGE SCALE GENOMIC DNA]</scope>
    <source>
        <strain evidence="5 6">UHCC 0139</strain>
    </source>
</reference>
<keyword evidence="3" id="KW-0804">Transcription</keyword>
<dbReference type="Proteomes" id="UP001304461">
    <property type="component" value="Unassembled WGS sequence"/>
</dbReference>
<keyword evidence="6" id="KW-1185">Reference proteome</keyword>
<evidence type="ECO:0000256" key="1">
    <source>
        <dbReference type="ARBA" id="ARBA00023015"/>
    </source>
</evidence>
<accession>A0ABU5RU48</accession>
<dbReference type="Gene3D" id="3.40.50.2300">
    <property type="match status" value="1"/>
</dbReference>
<keyword evidence="1" id="KW-0805">Transcription regulation</keyword>
<gene>
    <name evidence="5" type="ORF">VB738_08400</name>
</gene>
<evidence type="ECO:0000256" key="3">
    <source>
        <dbReference type="ARBA" id="ARBA00023163"/>
    </source>
</evidence>
<dbReference type="EMBL" id="JAYGHX010000004">
    <property type="protein sequence ID" value="MEA5391279.1"/>
    <property type="molecule type" value="Genomic_DNA"/>
</dbReference>
<evidence type="ECO:0000259" key="4">
    <source>
        <dbReference type="PROSITE" id="PS50043"/>
    </source>
</evidence>
<dbReference type="RefSeq" id="WP_323305320.1">
    <property type="nucleotide sequence ID" value="NZ_JAYGHX010000004.1"/>
</dbReference>
<dbReference type="SMART" id="SM00421">
    <property type="entry name" value="HTH_LUXR"/>
    <property type="match status" value="1"/>
</dbReference>
<dbReference type="PANTHER" id="PTHR44688">
    <property type="entry name" value="DNA-BINDING TRANSCRIPTIONAL ACTIVATOR DEVR_DOSR"/>
    <property type="match status" value="1"/>
</dbReference>
<proteinExistence type="predicted"/>
<comment type="caution">
    <text evidence="5">The sequence shown here is derived from an EMBL/GenBank/DDBJ whole genome shotgun (WGS) entry which is preliminary data.</text>
</comment>
<dbReference type="InterPro" id="IPR000792">
    <property type="entry name" value="Tscrpt_reg_LuxR_C"/>
</dbReference>
<evidence type="ECO:0000313" key="5">
    <source>
        <dbReference type="EMBL" id="MEA5391279.1"/>
    </source>
</evidence>
<organism evidence="5 6">
    <name type="scientific">Cyanobium gracile UHCC 0139</name>
    <dbReference type="NCBI Taxonomy" id="3110308"/>
    <lineage>
        <taxon>Bacteria</taxon>
        <taxon>Bacillati</taxon>
        <taxon>Cyanobacteriota</taxon>
        <taxon>Cyanophyceae</taxon>
        <taxon>Synechococcales</taxon>
        <taxon>Prochlorococcaceae</taxon>
        <taxon>Cyanobium</taxon>
    </lineage>
</organism>
<dbReference type="PRINTS" id="PR00038">
    <property type="entry name" value="HTHLUXR"/>
</dbReference>
<sequence length="230" mass="24998">MDFTADLPVVQIRRAVMRRALIATDLPPRVALAMGDEPLLLRYTVGLFGYGLIGCAVTDAESCLRRLAEQPHGLLVCSDSLEGGDVLSLTATVKQRHPQLKVIVIGTAPVQDPALVRAAWVDGLVAERDMTFRSGALQAAVLAALGGHHFRSASMRDLPVPAPISELSPRDYEILEGLADGLTDREIAERLMISPSTAKSYTKRLLQNMGARNRLQALVMALRQGLIRLR</sequence>
<dbReference type="InterPro" id="IPR016032">
    <property type="entry name" value="Sig_transdc_resp-reg_C-effctor"/>
</dbReference>
<keyword evidence="2" id="KW-0238">DNA-binding</keyword>